<keyword evidence="2" id="KW-1185">Reference proteome</keyword>
<evidence type="ECO:0000313" key="2">
    <source>
        <dbReference type="Proteomes" id="UP000805649"/>
    </source>
</evidence>
<dbReference type="Proteomes" id="UP000805649">
    <property type="component" value="Unassembled WGS sequence"/>
</dbReference>
<reference evidence="1 2" key="1">
    <citation type="journal article" date="2020" name="Phytopathology">
        <title>Genome Sequence Resources of Colletotrichum truncatum, C. plurivorum, C. musicola, and C. sojae: Four Species Pathogenic to Soybean (Glycine max).</title>
        <authorList>
            <person name="Rogerio F."/>
            <person name="Boufleur T.R."/>
            <person name="Ciampi-Guillardi M."/>
            <person name="Sukno S.A."/>
            <person name="Thon M.R."/>
            <person name="Massola Junior N.S."/>
            <person name="Baroncelli R."/>
        </authorList>
    </citation>
    <scope>NUCLEOTIDE SEQUENCE [LARGE SCALE GENOMIC DNA]</scope>
    <source>
        <strain evidence="1 2">CMES1059</strain>
    </source>
</reference>
<accession>A0ACC3YSX5</accession>
<organism evidence="1 2">
    <name type="scientific">Colletotrichum truncatum</name>
    <name type="common">Anthracnose fungus</name>
    <name type="synonym">Colletotrichum capsici</name>
    <dbReference type="NCBI Taxonomy" id="5467"/>
    <lineage>
        <taxon>Eukaryota</taxon>
        <taxon>Fungi</taxon>
        <taxon>Dikarya</taxon>
        <taxon>Ascomycota</taxon>
        <taxon>Pezizomycotina</taxon>
        <taxon>Sordariomycetes</taxon>
        <taxon>Hypocreomycetidae</taxon>
        <taxon>Glomerellales</taxon>
        <taxon>Glomerellaceae</taxon>
        <taxon>Colletotrichum</taxon>
        <taxon>Colletotrichum truncatum species complex</taxon>
    </lineage>
</organism>
<protein>
    <submittedName>
        <fullName evidence="1">Uncharacterized protein</fullName>
    </submittedName>
</protein>
<name>A0ACC3YSX5_COLTU</name>
<comment type="caution">
    <text evidence="1">The sequence shown here is derived from an EMBL/GenBank/DDBJ whole genome shotgun (WGS) entry which is preliminary data.</text>
</comment>
<sequence length="435" mass="47552">MSTIKNIIVIGAGPAGIAAALLLRRNHNISCTVYEVRPGPSTLGGAIGIPSNGLRLLDRLGLYDQVAAKGADTSSLFLHSLKGGEIGRMDMASSEQTGFGYLRIRRTDLMEVLLRAADAADIPIHYGKRITEIVEHNERVTALFSDKTSETADFLLGCDGIHSSVRQLYVDPECQPQYTGISNVFSLVPNVKLSPAAASITGLNATMTTDGLLAVTPTTPNRDLMYWFFSREVPLPEFPDIRDGWEERGKKEVEGFKSTLLDILGDSDTEWAKTLRGMINVTDVVKFYPIYKMPTGRPWSRGRCLLIGDSAHAMPPHASQGVSMALEDVFLFSKLLGSGCFSLDFGLRQYELKRKARTAQVLSATERNGQVRKKKGALHLRLSEMALSGGLKVYHAAGLKRLDSKQKLLAYDVEEEAFITEGVAASVEKELDSLA</sequence>
<gene>
    <name evidence="1" type="ORF">CTRU02_209600</name>
</gene>
<proteinExistence type="predicted"/>
<evidence type="ECO:0000313" key="1">
    <source>
        <dbReference type="EMBL" id="KAL0935009.1"/>
    </source>
</evidence>
<dbReference type="EMBL" id="VUJX02000006">
    <property type="protein sequence ID" value="KAL0935009.1"/>
    <property type="molecule type" value="Genomic_DNA"/>
</dbReference>